<reference evidence="3" key="1">
    <citation type="journal article" date="2019" name="Int. J. Syst. Evol. Microbiol.">
        <title>The Global Catalogue of Microorganisms (GCM) 10K type strain sequencing project: providing services to taxonomists for standard genome sequencing and annotation.</title>
        <authorList>
            <consortium name="The Broad Institute Genomics Platform"/>
            <consortium name="The Broad Institute Genome Sequencing Center for Infectious Disease"/>
            <person name="Wu L."/>
            <person name="Ma J."/>
        </authorList>
    </citation>
    <scope>NUCLEOTIDE SEQUENCE [LARGE SCALE GENOMIC DNA]</scope>
    <source>
        <strain evidence="3">CCUG 30340</strain>
    </source>
</reference>
<keyword evidence="1" id="KW-0732">Signal</keyword>
<comment type="caution">
    <text evidence="2">The sequence shown here is derived from an EMBL/GenBank/DDBJ whole genome shotgun (WGS) entry which is preliminary data.</text>
</comment>
<gene>
    <name evidence="2" type="ORF">ACFO6Q_17650</name>
</gene>
<feature type="signal peptide" evidence="1">
    <location>
        <begin position="1"/>
        <end position="23"/>
    </location>
</feature>
<evidence type="ECO:0000256" key="1">
    <source>
        <dbReference type="SAM" id="SignalP"/>
    </source>
</evidence>
<name>A0ABV9QZZ8_9GAMM</name>
<proteinExistence type="predicted"/>
<dbReference type="Proteomes" id="UP001595886">
    <property type="component" value="Unassembled WGS sequence"/>
</dbReference>
<dbReference type="RefSeq" id="WP_380022435.1">
    <property type="nucleotide sequence ID" value="NZ_JBHSHD010000015.1"/>
</dbReference>
<feature type="chain" id="PRO_5046124416" description="DUF1134 domain-containing protein" evidence="1">
    <location>
        <begin position="24"/>
        <end position="145"/>
    </location>
</feature>
<evidence type="ECO:0008006" key="4">
    <source>
        <dbReference type="Google" id="ProtNLM"/>
    </source>
</evidence>
<accession>A0ABV9QZZ8</accession>
<keyword evidence="3" id="KW-1185">Reference proteome</keyword>
<evidence type="ECO:0000313" key="3">
    <source>
        <dbReference type="Proteomes" id="UP001595886"/>
    </source>
</evidence>
<evidence type="ECO:0000313" key="2">
    <source>
        <dbReference type="EMBL" id="MFC4822155.1"/>
    </source>
</evidence>
<organism evidence="2 3">
    <name type="scientific">Dokdonella ginsengisoli</name>
    <dbReference type="NCBI Taxonomy" id="363846"/>
    <lineage>
        <taxon>Bacteria</taxon>
        <taxon>Pseudomonadati</taxon>
        <taxon>Pseudomonadota</taxon>
        <taxon>Gammaproteobacteria</taxon>
        <taxon>Lysobacterales</taxon>
        <taxon>Rhodanobacteraceae</taxon>
        <taxon>Dokdonella</taxon>
    </lineage>
</organism>
<dbReference type="EMBL" id="JBHSHD010000015">
    <property type="protein sequence ID" value="MFC4822155.1"/>
    <property type="molecule type" value="Genomic_DNA"/>
</dbReference>
<sequence length="145" mass="14863">MRPILPAAVAVLIALAAPSPARAAKELDCRMTFSLAGWSAFYKTASGNGTVSCSNGQMMDVTIETKGGGLTFGKSEIRDGQGKFSAVYDIENVLGSYATAGAHAGAVNSAEAMVVTKGPVSLALSGKGQGWDLGVAFGKFTISRR</sequence>
<protein>
    <recommendedName>
        <fullName evidence="4">DUF1134 domain-containing protein</fullName>
    </recommendedName>
</protein>